<feature type="region of interest" description="Disordered" evidence="5">
    <location>
        <begin position="219"/>
        <end position="247"/>
    </location>
</feature>
<feature type="domain" description="C2H2-type" evidence="6">
    <location>
        <begin position="860"/>
        <end position="883"/>
    </location>
</feature>
<evidence type="ECO:0000256" key="1">
    <source>
        <dbReference type="ARBA" id="ARBA00022723"/>
    </source>
</evidence>
<feature type="domain" description="C2H2-type" evidence="6">
    <location>
        <begin position="834"/>
        <end position="854"/>
    </location>
</feature>
<dbReference type="GO" id="GO:0005634">
    <property type="term" value="C:nucleus"/>
    <property type="evidence" value="ECO:0007669"/>
    <property type="project" value="TreeGrafter"/>
</dbReference>
<keyword evidence="4" id="KW-0862">Zinc</keyword>
<evidence type="ECO:0000256" key="4">
    <source>
        <dbReference type="ARBA" id="ARBA00022833"/>
    </source>
</evidence>
<proteinExistence type="predicted"/>
<feature type="compositionally biased region" description="Low complexity" evidence="5">
    <location>
        <begin position="226"/>
        <end position="247"/>
    </location>
</feature>
<evidence type="ECO:0000256" key="3">
    <source>
        <dbReference type="ARBA" id="ARBA00022771"/>
    </source>
</evidence>
<evidence type="ECO:0000256" key="2">
    <source>
        <dbReference type="ARBA" id="ARBA00022737"/>
    </source>
</evidence>
<accession>A0A1I8ECT0</accession>
<feature type="region of interest" description="Disordered" evidence="5">
    <location>
        <begin position="1"/>
        <end position="24"/>
    </location>
</feature>
<feature type="domain" description="C2H2-type" evidence="6">
    <location>
        <begin position="642"/>
        <end position="665"/>
    </location>
</feature>
<feature type="region of interest" description="Disordered" evidence="5">
    <location>
        <begin position="260"/>
        <end position="282"/>
    </location>
</feature>
<dbReference type="SMART" id="SM00355">
    <property type="entry name" value="ZnF_C2H2"/>
    <property type="match status" value="6"/>
</dbReference>
<dbReference type="PANTHER" id="PTHR24403">
    <property type="entry name" value="ZINC FINGER PROTEIN"/>
    <property type="match status" value="1"/>
</dbReference>
<dbReference type="InterPro" id="IPR013087">
    <property type="entry name" value="Znf_C2H2_type"/>
</dbReference>
<dbReference type="PANTHER" id="PTHR24403:SF67">
    <property type="entry name" value="FI01116P-RELATED"/>
    <property type="match status" value="1"/>
</dbReference>
<feature type="domain" description="C2H2-type" evidence="6">
    <location>
        <begin position="129"/>
        <end position="152"/>
    </location>
</feature>
<feature type="region of interest" description="Disordered" evidence="5">
    <location>
        <begin position="36"/>
        <end position="56"/>
    </location>
</feature>
<feature type="region of interest" description="Disordered" evidence="5">
    <location>
        <begin position="445"/>
        <end position="477"/>
    </location>
</feature>
<dbReference type="GO" id="GO:0008270">
    <property type="term" value="F:zinc ion binding"/>
    <property type="evidence" value="ECO:0007669"/>
    <property type="project" value="UniProtKB-KW"/>
</dbReference>
<keyword evidence="2" id="KW-0677">Repeat</keyword>
<reference evidence="7" key="1">
    <citation type="submission" date="2016-11" db="UniProtKB">
        <authorList>
            <consortium name="WormBaseParasite"/>
        </authorList>
    </citation>
    <scope>IDENTIFICATION</scope>
    <source>
        <strain evidence="7">pt0022</strain>
    </source>
</reference>
<organism evidence="7">
    <name type="scientific">Wuchereria bancrofti</name>
    <dbReference type="NCBI Taxonomy" id="6293"/>
    <lineage>
        <taxon>Eukaryota</taxon>
        <taxon>Metazoa</taxon>
        <taxon>Ecdysozoa</taxon>
        <taxon>Nematoda</taxon>
        <taxon>Chromadorea</taxon>
        <taxon>Rhabditida</taxon>
        <taxon>Spirurina</taxon>
        <taxon>Spiruromorpha</taxon>
        <taxon>Filarioidea</taxon>
        <taxon>Onchocercidae</taxon>
        <taxon>Wuchereria</taxon>
    </lineage>
</organism>
<feature type="domain" description="C2H2-type" evidence="6">
    <location>
        <begin position="158"/>
        <end position="181"/>
    </location>
</feature>
<keyword evidence="3" id="KW-0863">Zinc-finger</keyword>
<dbReference type="GO" id="GO:0010468">
    <property type="term" value="P:regulation of gene expression"/>
    <property type="evidence" value="ECO:0007669"/>
    <property type="project" value="TreeGrafter"/>
</dbReference>
<evidence type="ECO:0000313" key="7">
    <source>
        <dbReference type="WBParaSite" id="maker-PairedContig_140-snap-gene-0.3-mRNA-1"/>
    </source>
</evidence>
<name>A0A1I8ECT0_WUCBA</name>
<dbReference type="InterPro" id="IPR050688">
    <property type="entry name" value="Zinc_finger/UBP_domain"/>
</dbReference>
<evidence type="ECO:0000256" key="5">
    <source>
        <dbReference type="SAM" id="MobiDB-lite"/>
    </source>
</evidence>
<evidence type="ECO:0000259" key="6">
    <source>
        <dbReference type="SMART" id="SM00355"/>
    </source>
</evidence>
<dbReference type="STRING" id="6293.A0A1I8ECT0"/>
<sequence length="983" mass="109716">MIRSGAPAQTQRSSGGGGTSSLQSNVRDSVMHRLMLSTQAPGGISNGSGRVEQRSREEMQQYIGRNFPSHAFQQPQVNSEMDLWPNVSGADNFPSPISGNTYAYGPAPGAPIIYLPNLLSLPPLPPVYLRCPECGICKMSSEEMEVHIKVEHLHWSPFQCTECYAERSTDFQLREHVHSTHRKNYEHKYIYAYHDNPTAKRLLQLMMDRCLMNARRAQPPSLISNSQPSPTVTTTTTLPPSHFHSTTFPVNNMRERLITHTSDLDRRSTTSLSPPHETNAESPVLNINTLTNGRDRISVNQQLQRSGLTPTATVGATATAISKKRPTSDNTMSWNTNTDAVLSAIRVATHENADEQDGCLEGTGTEDGGIGVGGELDDEFSTSITSGMHDIKSAFDVTMDESTAEQSDEALLAATTIDGGQDATDILGNVAEIFSAGDISIPWKRRNRGGNSSIHDNGNITDSSTRNERPKATKSSLAKRRMMGICKCKQLITAGARQMHIFYHMAKDRQLFRFRCKYPACQVQHYRKDQMENHQSKVHGAINPMLIEDRTAELFKISQEVSLDLLGTTGNKPGPTAARAQMIYDQMMAAQARNPRNSRRKKRAAERALAVAAARAVATARVAIRGFHVLWHMSKDLGINRYICKFCDFGHDRKQAVVCHGRREHGTEDCCEDRVEEYSDEVKAMTEQCFGLQPTSLHDSRIQCKLSDQAVNDEGLVAESIANDNTVCVSVISDGISNSATYGVDEYDAKASSTLHDIESSQLMLDQSESSPIISRSFSSTSSYRDRMRKARNRRFGIRKPPSKLKRKEMAKLREISMRLGGAQYFKKRFNEAAHCQKCGLLTTSRLSDHAYKHLDVQLFLCPQCDIGNQSRDLVVKHIRDMHSSQEHPIDERWKYRVEIKEIIRECYPAYFIDAPIPTAADIEKLKQSLSSGRFFDVLGSTDDDQPENVDATLERDFVGETGDGDSDDERQVESIINLIFYC</sequence>
<protein>
    <recommendedName>
        <fullName evidence="6">C2H2-type domain-containing protein</fullName>
    </recommendedName>
</protein>
<feature type="domain" description="C2H2-type" evidence="6">
    <location>
        <begin position="514"/>
        <end position="539"/>
    </location>
</feature>
<dbReference type="WBParaSite" id="maker-PairedContig_140-snap-gene-0.3-mRNA-1">
    <property type="protein sequence ID" value="maker-PairedContig_140-snap-gene-0.3-mRNA-1"/>
    <property type="gene ID" value="maker-PairedContig_140-snap-gene-0.3"/>
</dbReference>
<keyword evidence="1" id="KW-0479">Metal-binding</keyword>
<feature type="compositionally biased region" description="Polar residues" evidence="5">
    <location>
        <begin position="449"/>
        <end position="464"/>
    </location>
</feature>
<dbReference type="AlphaFoldDB" id="A0A1I8ECT0"/>